<keyword evidence="1" id="KW-0732">Signal</keyword>
<dbReference type="OrthoDB" id="8479562at2"/>
<dbReference type="InterPro" id="IPR014549">
    <property type="entry name" value="FlgO"/>
</dbReference>
<feature type="signal peptide" evidence="1">
    <location>
        <begin position="1"/>
        <end position="20"/>
    </location>
</feature>
<gene>
    <name evidence="3" type="ORF">CEW87_14990</name>
</gene>
<accession>A0A2U8H900</accession>
<dbReference type="InterPro" id="IPR041215">
    <property type="entry name" value="FlgO_dom"/>
</dbReference>
<evidence type="ECO:0000259" key="2">
    <source>
        <dbReference type="Pfam" id="PF17680"/>
    </source>
</evidence>
<dbReference type="EMBL" id="CP022188">
    <property type="protein sequence ID" value="AWI82070.1"/>
    <property type="molecule type" value="Genomic_DNA"/>
</dbReference>
<reference evidence="3 4" key="1">
    <citation type="submission" date="2017-06" db="EMBL/GenBank/DDBJ databases">
        <title>Azoarcus sp. TSNA42 complete genome sequence.</title>
        <authorList>
            <person name="Woo J.-H."/>
            <person name="Kim H.-S."/>
        </authorList>
    </citation>
    <scope>NUCLEOTIDE SEQUENCE [LARGE SCALE GENOMIC DNA]</scope>
    <source>
        <strain evidence="3 4">TSNA42</strain>
    </source>
</reference>
<evidence type="ECO:0000256" key="1">
    <source>
        <dbReference type="SAM" id="SignalP"/>
    </source>
</evidence>
<organism evidence="3 4">
    <name type="scientific">Parazoarcus communis</name>
    <dbReference type="NCBI Taxonomy" id="41977"/>
    <lineage>
        <taxon>Bacteria</taxon>
        <taxon>Pseudomonadati</taxon>
        <taxon>Pseudomonadota</taxon>
        <taxon>Betaproteobacteria</taxon>
        <taxon>Rhodocyclales</taxon>
        <taxon>Zoogloeaceae</taxon>
        <taxon>Parazoarcus</taxon>
    </lineage>
</organism>
<protein>
    <recommendedName>
        <fullName evidence="2">FlgO domain-containing protein</fullName>
    </recommendedName>
</protein>
<evidence type="ECO:0000313" key="4">
    <source>
        <dbReference type="Proteomes" id="UP000244902"/>
    </source>
</evidence>
<dbReference type="PIRSF" id="PIRSF028688">
    <property type="entry name" value="UCP_imp_028688"/>
    <property type="match status" value="1"/>
</dbReference>
<name>A0A2U8H900_9RHOO</name>
<proteinExistence type="predicted"/>
<evidence type="ECO:0000313" key="3">
    <source>
        <dbReference type="EMBL" id="AWI82070.1"/>
    </source>
</evidence>
<feature type="chain" id="PRO_5016026691" description="FlgO domain-containing protein" evidence="1">
    <location>
        <begin position="21"/>
        <end position="188"/>
    </location>
</feature>
<dbReference type="Proteomes" id="UP000244902">
    <property type="component" value="Chromosome"/>
</dbReference>
<feature type="domain" description="FlgO" evidence="2">
    <location>
        <begin position="48"/>
        <end position="178"/>
    </location>
</feature>
<dbReference type="AlphaFoldDB" id="A0A2U8H900"/>
<dbReference type="Pfam" id="PF17680">
    <property type="entry name" value="FlgO"/>
    <property type="match status" value="1"/>
</dbReference>
<sequence length="188" mass="20486">MVQHTFLKAACVAVLSLAIAGCSTESSVARKTATYEEAANNPFVPANYRAAEALLGQLQGKLSPDQPMIIATVVSIDALERSSTLGRLVSEHVSARFSQAGHKMVEMKFRNNVYMLRDQGEMMLTREIRDIAKSHDAQAVIVGTYGESSDFIFVNLKVIEPSTNVALAVHDYALPIDANTKAMLRTAR</sequence>